<comment type="caution">
    <text evidence="2">The sequence shown here is derived from an EMBL/GenBank/DDBJ whole genome shotgun (WGS) entry which is preliminary data.</text>
</comment>
<feature type="compositionally biased region" description="Acidic residues" evidence="1">
    <location>
        <begin position="629"/>
        <end position="640"/>
    </location>
</feature>
<organism evidence="2 3">
    <name type="scientific">Vermiconidia calcicola</name>
    <dbReference type="NCBI Taxonomy" id="1690605"/>
    <lineage>
        <taxon>Eukaryota</taxon>
        <taxon>Fungi</taxon>
        <taxon>Dikarya</taxon>
        <taxon>Ascomycota</taxon>
        <taxon>Pezizomycotina</taxon>
        <taxon>Dothideomycetes</taxon>
        <taxon>Dothideomycetidae</taxon>
        <taxon>Mycosphaerellales</taxon>
        <taxon>Extremaceae</taxon>
        <taxon>Vermiconidia</taxon>
    </lineage>
</organism>
<dbReference type="AlphaFoldDB" id="A0AAV9QNR9"/>
<feature type="compositionally biased region" description="Polar residues" evidence="1">
    <location>
        <begin position="137"/>
        <end position="146"/>
    </location>
</feature>
<dbReference type="EMBL" id="JAXLQG010000001">
    <property type="protein sequence ID" value="KAK5545085.1"/>
    <property type="molecule type" value="Genomic_DNA"/>
</dbReference>
<protein>
    <submittedName>
        <fullName evidence="2">Uncharacterized protein</fullName>
    </submittedName>
</protein>
<name>A0AAV9QNR9_9PEZI</name>
<reference evidence="2 3" key="1">
    <citation type="submission" date="2023-06" db="EMBL/GenBank/DDBJ databases">
        <title>Black Yeasts Isolated from many extreme environments.</title>
        <authorList>
            <person name="Coleine C."/>
            <person name="Stajich J.E."/>
            <person name="Selbmann L."/>
        </authorList>
    </citation>
    <scope>NUCLEOTIDE SEQUENCE [LARGE SCALE GENOMIC DNA]</scope>
    <source>
        <strain evidence="2 3">CCFEE 5887</strain>
    </source>
</reference>
<sequence>MTKNSIGNVRHLRDYDLHTNIGDYPSGLETFLRWISRNNLNFSDEVFSAGHRVPGQAIHQKQEPLAMSASELRRGAHTTTNLSSAAVRGNSEADESVGAAWPFSLISPFRERRTGRAESLLEVDAALWLDQQPASNRSYTVPQHTQDPVPEEATLNTDAPDTASPHPSPTSPSDAVLERDFTDGGSFLPVDMPPTSHDLVENAGTSSLTDEQLCTMEMQLGVDIWSSVHEFFNTMYIIFPILSYTDVASRLIETPDWFAVPDFRTLLLSLQLLNACGKFRMDSKDERFFRHLINQVEASRQDHDFADPATLDAVVCSLFLFTAYNVLEKHGRAFLYLDEAVSLLEAALPYDERGKQRKLRLQQVLFNTEAATLKIYGSASRSRRVRRPPLDVEIASATEDGVMTGLDSVKIAAHLLRRLTEINLAEDAVALQSIDVESEADVEILCGNVLRQHRYSRIQAADVVLTRQWQLSSKILATRSCGLSLEQPPWSAIEHLGHVAMAWVCVLREGELRIVGLGKLAGLAHNLYNLAGPLRCRFVLGGLAGAVGKEDHDKRYAPALAKILFPIMSAIPTVIKARNDHESYQSMPSAQFETHTVQEILEPSWNPQSQAEMNSDAGLRDEGLTNDREEAEFEQFIDLS</sequence>
<accession>A0AAV9QNR9</accession>
<feature type="region of interest" description="Disordered" evidence="1">
    <location>
        <begin position="605"/>
        <end position="640"/>
    </location>
</feature>
<evidence type="ECO:0000256" key="1">
    <source>
        <dbReference type="SAM" id="MobiDB-lite"/>
    </source>
</evidence>
<evidence type="ECO:0000313" key="3">
    <source>
        <dbReference type="Proteomes" id="UP001345827"/>
    </source>
</evidence>
<feature type="compositionally biased region" description="Basic and acidic residues" evidence="1">
    <location>
        <begin position="618"/>
        <end position="628"/>
    </location>
</feature>
<feature type="compositionally biased region" description="Low complexity" evidence="1">
    <location>
        <begin position="158"/>
        <end position="175"/>
    </location>
</feature>
<gene>
    <name evidence="2" type="ORF">LTR25_000092</name>
</gene>
<evidence type="ECO:0000313" key="2">
    <source>
        <dbReference type="EMBL" id="KAK5545085.1"/>
    </source>
</evidence>
<proteinExistence type="predicted"/>
<feature type="region of interest" description="Disordered" evidence="1">
    <location>
        <begin position="137"/>
        <end position="178"/>
    </location>
</feature>
<dbReference type="Proteomes" id="UP001345827">
    <property type="component" value="Unassembled WGS sequence"/>
</dbReference>
<keyword evidence="3" id="KW-1185">Reference proteome</keyword>